<dbReference type="OrthoDB" id="297643at2759"/>
<feature type="region of interest" description="Disordered" evidence="1">
    <location>
        <begin position="115"/>
        <end position="152"/>
    </location>
</feature>
<sequence length="171" mass="19264">FLYVLTTVGGCVVHHTTKREHLRSKRVDISRRLLEEAASRRAIILTGAGEELVTGGEDDFEEDSAFDESVMLSLDTEEDQSPSTLRKRTRSLRKSESLNDIVGFFEEDSACERPRSATLHEHKRKEEEEGRMIPLRQLSRTESEPCLQSGRQGLFQGSSLKTMATTLGHSN</sequence>
<feature type="non-terminal residue" evidence="2">
    <location>
        <position position="1"/>
    </location>
</feature>
<feature type="non-terminal residue" evidence="2">
    <location>
        <position position="171"/>
    </location>
</feature>
<protein>
    <submittedName>
        <fullName evidence="2">Uncharacterized protein</fullName>
    </submittedName>
</protein>
<gene>
    <name evidence="2" type="ORF">CTOB1V02_LOCUS15693</name>
</gene>
<accession>A0A7R8WTJ0</accession>
<feature type="region of interest" description="Disordered" evidence="1">
    <location>
        <begin position="73"/>
        <end position="92"/>
    </location>
</feature>
<name>A0A7R8WTJ0_9CRUS</name>
<proteinExistence type="predicted"/>
<dbReference type="EMBL" id="OB693062">
    <property type="protein sequence ID" value="CAD7237878.1"/>
    <property type="molecule type" value="Genomic_DNA"/>
</dbReference>
<evidence type="ECO:0000256" key="1">
    <source>
        <dbReference type="SAM" id="MobiDB-lite"/>
    </source>
</evidence>
<dbReference type="AlphaFoldDB" id="A0A7R8WTJ0"/>
<reference evidence="2" key="1">
    <citation type="submission" date="2020-11" db="EMBL/GenBank/DDBJ databases">
        <authorList>
            <person name="Tran Van P."/>
        </authorList>
    </citation>
    <scope>NUCLEOTIDE SEQUENCE</scope>
</reference>
<organism evidence="2">
    <name type="scientific">Cyprideis torosa</name>
    <dbReference type="NCBI Taxonomy" id="163714"/>
    <lineage>
        <taxon>Eukaryota</taxon>
        <taxon>Metazoa</taxon>
        <taxon>Ecdysozoa</taxon>
        <taxon>Arthropoda</taxon>
        <taxon>Crustacea</taxon>
        <taxon>Oligostraca</taxon>
        <taxon>Ostracoda</taxon>
        <taxon>Podocopa</taxon>
        <taxon>Podocopida</taxon>
        <taxon>Cytherocopina</taxon>
        <taxon>Cytheroidea</taxon>
        <taxon>Cytherideidae</taxon>
        <taxon>Cyprideis</taxon>
    </lineage>
</organism>
<feature type="compositionally biased region" description="Basic and acidic residues" evidence="1">
    <location>
        <begin position="115"/>
        <end position="131"/>
    </location>
</feature>
<evidence type="ECO:0000313" key="2">
    <source>
        <dbReference type="EMBL" id="CAD7237878.1"/>
    </source>
</evidence>